<evidence type="ECO:0000313" key="2">
    <source>
        <dbReference type="Proteomes" id="UP001281761"/>
    </source>
</evidence>
<comment type="caution">
    <text evidence="1">The sequence shown here is derived from an EMBL/GenBank/DDBJ whole genome shotgun (WGS) entry which is preliminary data.</text>
</comment>
<name>A0ABQ9XVE1_9EUKA</name>
<dbReference type="Proteomes" id="UP001281761">
    <property type="component" value="Unassembled WGS sequence"/>
</dbReference>
<reference evidence="1 2" key="1">
    <citation type="journal article" date="2022" name="bioRxiv">
        <title>Genomics of Preaxostyla Flagellates Illuminates Evolutionary Transitions and the Path Towards Mitochondrial Loss.</title>
        <authorList>
            <person name="Novak L.V.F."/>
            <person name="Treitli S.C."/>
            <person name="Pyrih J."/>
            <person name="Halakuc P."/>
            <person name="Pipaliya S.V."/>
            <person name="Vacek V."/>
            <person name="Brzon O."/>
            <person name="Soukal P."/>
            <person name="Eme L."/>
            <person name="Dacks J.B."/>
            <person name="Karnkowska A."/>
            <person name="Elias M."/>
            <person name="Hampl V."/>
        </authorList>
    </citation>
    <scope>NUCLEOTIDE SEQUENCE [LARGE SCALE GENOMIC DNA]</scope>
    <source>
        <strain evidence="1">NAU3</strain>
        <tissue evidence="1">Gut</tissue>
    </source>
</reference>
<dbReference type="EMBL" id="JARBJD010000066">
    <property type="protein sequence ID" value="KAK2955453.1"/>
    <property type="molecule type" value="Genomic_DNA"/>
</dbReference>
<proteinExistence type="predicted"/>
<gene>
    <name evidence="1" type="ORF">BLNAU_9500</name>
</gene>
<protein>
    <submittedName>
        <fullName evidence="1">Uncharacterized protein</fullName>
    </submittedName>
</protein>
<evidence type="ECO:0000313" key="1">
    <source>
        <dbReference type="EMBL" id="KAK2955453.1"/>
    </source>
</evidence>
<sequence length="214" mass="24588">MLNYDVIPGVMNILQPHTLSPPLEMSLHHRVMRLLKTVHYSTNIPEFFDVSGSSRQSQMNDAIFEQVLIPSEAYLRSLCSNRYFVLESESADMLLEFFLSLIDMSTFHSPASDFIVSLPIALSITSLLSVISSNSVRNFIDTYLTILRDWRELDPYIFKQDNTIVRSLNSEGFDDVLDQSLFTLRQEFLPNTQHGFDPYASFFGANNVEPIPWY</sequence>
<organism evidence="1 2">
    <name type="scientific">Blattamonas nauphoetae</name>
    <dbReference type="NCBI Taxonomy" id="2049346"/>
    <lineage>
        <taxon>Eukaryota</taxon>
        <taxon>Metamonada</taxon>
        <taxon>Preaxostyla</taxon>
        <taxon>Oxymonadida</taxon>
        <taxon>Blattamonas</taxon>
    </lineage>
</organism>
<keyword evidence="2" id="KW-1185">Reference proteome</keyword>
<accession>A0ABQ9XVE1</accession>